<gene>
    <name evidence="5" type="ORF">M099_2633</name>
</gene>
<dbReference type="PATRIC" id="fig|1339352.3.peg.2530"/>
<dbReference type="AlphaFoldDB" id="A0A069SGG2"/>
<evidence type="ECO:0000259" key="4">
    <source>
        <dbReference type="Pfam" id="PF13205"/>
    </source>
</evidence>
<feature type="domain" description="SbsA Ig-like" evidence="4">
    <location>
        <begin position="33"/>
        <end position="132"/>
    </location>
</feature>
<evidence type="ECO:0000256" key="1">
    <source>
        <dbReference type="ARBA" id="ARBA00022729"/>
    </source>
</evidence>
<proteinExistence type="predicted"/>
<evidence type="ECO:0000313" key="5">
    <source>
        <dbReference type="EMBL" id="KDS53323.1"/>
    </source>
</evidence>
<feature type="signal peptide" evidence="3">
    <location>
        <begin position="1"/>
        <end position="22"/>
    </location>
</feature>
<dbReference type="EMBL" id="JNHM01000031">
    <property type="protein sequence ID" value="KDS53323.1"/>
    <property type="molecule type" value="Genomic_DNA"/>
</dbReference>
<feature type="compositionally biased region" description="Basic and acidic residues" evidence="2">
    <location>
        <begin position="371"/>
        <end position="383"/>
    </location>
</feature>
<feature type="region of interest" description="Disordered" evidence="2">
    <location>
        <begin position="617"/>
        <end position="640"/>
    </location>
</feature>
<keyword evidence="1 3" id="KW-0732">Signal</keyword>
<feature type="compositionally biased region" description="Basic and acidic residues" evidence="2">
    <location>
        <begin position="617"/>
        <end position="632"/>
    </location>
</feature>
<feature type="chain" id="PRO_5001669151" evidence="3">
    <location>
        <begin position="23"/>
        <end position="640"/>
    </location>
</feature>
<reference evidence="5 6" key="1">
    <citation type="submission" date="2014-04" db="EMBL/GenBank/DDBJ databases">
        <authorList>
            <person name="Sears C."/>
            <person name="Carroll K."/>
            <person name="Sack B.R."/>
            <person name="Qadri F."/>
            <person name="Myers L.L."/>
            <person name="Chung G.-T."/>
            <person name="Escheverria P."/>
            <person name="Fraser C.M."/>
            <person name="Sadzewicz L."/>
            <person name="Shefchek K.A."/>
            <person name="Tallon L."/>
            <person name="Das S.P."/>
            <person name="Daugherty S."/>
            <person name="Mongodin E.F."/>
        </authorList>
    </citation>
    <scope>NUCLEOTIDE SEQUENCE [LARGE SCALE GENOMIC DNA]</scope>
    <source>
        <strain evidence="5 6">3975 RP4</strain>
    </source>
</reference>
<accession>A0A069SGG2</accession>
<evidence type="ECO:0000256" key="3">
    <source>
        <dbReference type="SAM" id="SignalP"/>
    </source>
</evidence>
<evidence type="ECO:0000256" key="2">
    <source>
        <dbReference type="SAM" id="MobiDB-lite"/>
    </source>
</evidence>
<dbReference type="InterPro" id="IPR032812">
    <property type="entry name" value="SbsA_Ig"/>
</dbReference>
<feature type="region of interest" description="Disordered" evidence="2">
    <location>
        <begin position="371"/>
        <end position="392"/>
    </location>
</feature>
<protein>
    <submittedName>
        <fullName evidence="5">Bacterial Ig-like domain protein</fullName>
    </submittedName>
</protein>
<comment type="caution">
    <text evidence="5">The sequence shown here is derived from an EMBL/GenBank/DDBJ whole genome shotgun (WGS) entry which is preliminary data.</text>
</comment>
<sequence length="640" mass="73411">MNWKKHKLPALLMLMIVVYSCASMGTPDGGPYDEEPPKFIRSSPKPYATNNKNKKIAIEFDEFIKLEKTSEKVVVSPPQLEQPDIKASGRRVLVNLMDSLKPNTTYTIDFSDAIVDNNEGNPLGNYAFSFSTGEAIDTLEVSGNVLAAADLEPVKGMMVGLHADLSDSAFVKKPFDRVSRTDSRGRFTIRGIAPGKYHIFGLMDGNQNYLYDSKTEMIAFCDSIIIPSMEAAVRQDTLWKDTATIDTIKTVGYTRFLPDNIVLRAFKGINNRQYLSKSERDKENHFILSFSAPADTLPVLKGLNFDEKDAFIIETTPRNDSICYWIKDSLVYQMDTLEVQLDYLYTDTLNRLVPKTDTIYLANKLTREQREKLQKKANEEKEKERKKREKKGDTIRVEPTKFLTMNVDAPSAFDIYRNIYLSFEEPVASIDTAAIHMEVKVDSVWQPAPFFFMADSLMPRQYQILADWQPEQEYQLTIDSLAFIGIYGLHTDKVQQTVKVKKMDEYGTILLNIKGTAPHAVAELLDANGNVLRQQPVTEEGTADFYFLNPSTKYYIRLFNDHNNNGVWDTGDYDKKIQPEEVFYFPKVWEMKANFEFEENWDVNAIPIDKQKLDEIKKQKPEETKKVQDRNKERARKLGR</sequence>
<dbReference type="Proteomes" id="UP000027661">
    <property type="component" value="Unassembled WGS sequence"/>
</dbReference>
<evidence type="ECO:0000313" key="6">
    <source>
        <dbReference type="Proteomes" id="UP000027661"/>
    </source>
</evidence>
<dbReference type="PROSITE" id="PS51257">
    <property type="entry name" value="PROKAR_LIPOPROTEIN"/>
    <property type="match status" value="1"/>
</dbReference>
<name>A0A069SGG2_PHOVU</name>
<organism evidence="5 6">
    <name type="scientific">Phocaeicola vulgatus str. 3975 RP4</name>
    <dbReference type="NCBI Taxonomy" id="1339352"/>
    <lineage>
        <taxon>Bacteria</taxon>
        <taxon>Pseudomonadati</taxon>
        <taxon>Bacteroidota</taxon>
        <taxon>Bacteroidia</taxon>
        <taxon>Bacteroidales</taxon>
        <taxon>Bacteroidaceae</taxon>
        <taxon>Phocaeicola</taxon>
    </lineage>
</organism>
<dbReference type="RefSeq" id="WP_032952966.1">
    <property type="nucleotide sequence ID" value="NZ_JNHM01000031.1"/>
</dbReference>
<dbReference type="Pfam" id="PF13205">
    <property type="entry name" value="Big_5"/>
    <property type="match status" value="1"/>
</dbReference>